<keyword evidence="1" id="KW-0812">Transmembrane</keyword>
<feature type="transmembrane region" description="Helical" evidence="1">
    <location>
        <begin position="80"/>
        <end position="99"/>
    </location>
</feature>
<dbReference type="AlphaFoldDB" id="A0A226DS79"/>
<feature type="transmembrane region" description="Helical" evidence="1">
    <location>
        <begin position="210"/>
        <end position="229"/>
    </location>
</feature>
<dbReference type="Proteomes" id="UP000198287">
    <property type="component" value="Unassembled WGS sequence"/>
</dbReference>
<accession>A0A226DS79</accession>
<evidence type="ECO:0000256" key="1">
    <source>
        <dbReference type="SAM" id="Phobius"/>
    </source>
</evidence>
<proteinExistence type="predicted"/>
<reference evidence="2 3" key="1">
    <citation type="submission" date="2015-12" db="EMBL/GenBank/DDBJ databases">
        <title>The genome of Folsomia candida.</title>
        <authorList>
            <person name="Faddeeva A."/>
            <person name="Derks M.F."/>
            <person name="Anvar Y."/>
            <person name="Smit S."/>
            <person name="Van Straalen N."/>
            <person name="Roelofs D."/>
        </authorList>
    </citation>
    <scope>NUCLEOTIDE SEQUENCE [LARGE SCALE GENOMIC DNA]</scope>
    <source>
        <strain evidence="2 3">VU population</strain>
        <tissue evidence="2">Whole body</tissue>
    </source>
</reference>
<keyword evidence="1" id="KW-1133">Transmembrane helix</keyword>
<gene>
    <name evidence="2" type="ORF">Fcan01_16938</name>
</gene>
<protein>
    <submittedName>
        <fullName evidence="2">Uncharacterized protein</fullName>
    </submittedName>
</protein>
<sequence length="388" mass="43996">MYSKRLLIASDAYLKVFSLLGANALLFDSRTNQFYTTPYSRRITRFNTVVLIVQIIFGAIRLTGFGNLSDKSDHELLTFNVSYVVLLAVFVPLICLLILTTNCPELVDCFNQALNYIFRIRETWASLSDKEIASSYPTGRFLDWFFGTVAEQPNQQVLYYDKFAPNHKIQHTATSWSIVSTKYLTIFSVFGKGGSLSDKEIASSYPTGTYLEWFFGSIAGLVSGCYGYLLIMSIVSAGIGLVIVASYVAFLVPFHTEFDLKRKSGKHIVHASFRTTAMLPIEYRSLELVHRRVMSHFSLAFVPFQTLVLQFSLFCNWMLLAHWEALGIFRYLMIAAALCLLLFWTTVLQACEVGTMEKCFHERFEGSAVTQGSSSMTTTFPRIFFNNF</sequence>
<feature type="transmembrane region" description="Helical" evidence="1">
    <location>
        <begin position="48"/>
        <end position="68"/>
    </location>
</feature>
<feature type="transmembrane region" description="Helical" evidence="1">
    <location>
        <begin position="299"/>
        <end position="322"/>
    </location>
</feature>
<evidence type="ECO:0000313" key="3">
    <source>
        <dbReference type="Proteomes" id="UP000198287"/>
    </source>
</evidence>
<feature type="transmembrane region" description="Helical" evidence="1">
    <location>
        <begin position="235"/>
        <end position="254"/>
    </location>
</feature>
<comment type="caution">
    <text evidence="2">The sequence shown here is derived from an EMBL/GenBank/DDBJ whole genome shotgun (WGS) entry which is preliminary data.</text>
</comment>
<keyword evidence="3" id="KW-1185">Reference proteome</keyword>
<name>A0A226DS79_FOLCA</name>
<organism evidence="2 3">
    <name type="scientific">Folsomia candida</name>
    <name type="common">Springtail</name>
    <dbReference type="NCBI Taxonomy" id="158441"/>
    <lineage>
        <taxon>Eukaryota</taxon>
        <taxon>Metazoa</taxon>
        <taxon>Ecdysozoa</taxon>
        <taxon>Arthropoda</taxon>
        <taxon>Hexapoda</taxon>
        <taxon>Collembola</taxon>
        <taxon>Entomobryomorpha</taxon>
        <taxon>Isotomoidea</taxon>
        <taxon>Isotomidae</taxon>
        <taxon>Proisotominae</taxon>
        <taxon>Folsomia</taxon>
    </lineage>
</organism>
<evidence type="ECO:0000313" key="2">
    <source>
        <dbReference type="EMBL" id="OXA47878.1"/>
    </source>
</evidence>
<keyword evidence="1" id="KW-0472">Membrane</keyword>
<dbReference type="EMBL" id="LNIX01000012">
    <property type="protein sequence ID" value="OXA47878.1"/>
    <property type="molecule type" value="Genomic_DNA"/>
</dbReference>
<feature type="transmembrane region" description="Helical" evidence="1">
    <location>
        <begin position="328"/>
        <end position="348"/>
    </location>
</feature>